<organism evidence="2 3">
    <name type="scientific">Pleuronectes platessa</name>
    <name type="common">European plaice</name>
    <dbReference type="NCBI Taxonomy" id="8262"/>
    <lineage>
        <taxon>Eukaryota</taxon>
        <taxon>Metazoa</taxon>
        <taxon>Chordata</taxon>
        <taxon>Craniata</taxon>
        <taxon>Vertebrata</taxon>
        <taxon>Euteleostomi</taxon>
        <taxon>Actinopterygii</taxon>
        <taxon>Neopterygii</taxon>
        <taxon>Teleostei</taxon>
        <taxon>Neoteleostei</taxon>
        <taxon>Acanthomorphata</taxon>
        <taxon>Carangaria</taxon>
        <taxon>Pleuronectiformes</taxon>
        <taxon>Pleuronectoidei</taxon>
        <taxon>Pleuronectidae</taxon>
        <taxon>Pleuronectes</taxon>
    </lineage>
</organism>
<dbReference type="Proteomes" id="UP001153269">
    <property type="component" value="Unassembled WGS sequence"/>
</dbReference>
<accession>A0A9N7Z9B0</accession>
<dbReference type="EMBL" id="CADEAL010004257">
    <property type="protein sequence ID" value="CAB1455461.1"/>
    <property type="molecule type" value="Genomic_DNA"/>
</dbReference>
<evidence type="ECO:0000313" key="2">
    <source>
        <dbReference type="EMBL" id="CAB1455461.1"/>
    </source>
</evidence>
<name>A0A9N7Z9B0_PLEPL</name>
<reference evidence="2" key="1">
    <citation type="submission" date="2020-03" db="EMBL/GenBank/DDBJ databases">
        <authorList>
            <person name="Weist P."/>
        </authorList>
    </citation>
    <scope>NUCLEOTIDE SEQUENCE</scope>
</reference>
<evidence type="ECO:0000256" key="1">
    <source>
        <dbReference type="SAM" id="MobiDB-lite"/>
    </source>
</evidence>
<feature type="region of interest" description="Disordered" evidence="1">
    <location>
        <begin position="1"/>
        <end position="20"/>
    </location>
</feature>
<keyword evidence="3" id="KW-1185">Reference proteome</keyword>
<comment type="caution">
    <text evidence="2">The sequence shown here is derived from an EMBL/GenBank/DDBJ whole genome shotgun (WGS) entry which is preliminary data.</text>
</comment>
<gene>
    <name evidence="2" type="ORF">PLEPLA_LOCUS43237</name>
</gene>
<evidence type="ECO:0000313" key="3">
    <source>
        <dbReference type="Proteomes" id="UP001153269"/>
    </source>
</evidence>
<proteinExistence type="predicted"/>
<sequence length="102" mass="11307">MNWEAFSSSSSSWARPVRGSAADTDFLRAQSAERLEVTISRHLGPWNPDYLELSPLLPVDLQLRPLCDTNQGPGGIYPRCGILQFKDNVAQKTPALPPSKNR</sequence>
<protein>
    <submittedName>
        <fullName evidence="2">Uncharacterized protein</fullName>
    </submittedName>
</protein>
<dbReference type="AlphaFoldDB" id="A0A9N7Z9B0"/>